<dbReference type="InterPro" id="IPR023614">
    <property type="entry name" value="Porin_dom_sf"/>
</dbReference>
<evidence type="ECO:0008006" key="4">
    <source>
        <dbReference type="Google" id="ProtNLM"/>
    </source>
</evidence>
<accession>A0ABS7EJP2</accession>
<evidence type="ECO:0000313" key="3">
    <source>
        <dbReference type="Proteomes" id="UP001166251"/>
    </source>
</evidence>
<evidence type="ECO:0000313" key="2">
    <source>
        <dbReference type="EMBL" id="MBW8192564.1"/>
    </source>
</evidence>
<dbReference type="SUPFAM" id="SSF56935">
    <property type="entry name" value="Porins"/>
    <property type="match status" value="1"/>
</dbReference>
<feature type="signal peptide" evidence="1">
    <location>
        <begin position="1"/>
        <end position="23"/>
    </location>
</feature>
<keyword evidence="3" id="KW-1185">Reference proteome</keyword>
<name>A0ABS7EJP2_9GAMM</name>
<dbReference type="Gene3D" id="2.40.160.10">
    <property type="entry name" value="Porin"/>
    <property type="match status" value="1"/>
</dbReference>
<dbReference type="RefSeq" id="WP_220105185.1">
    <property type="nucleotide sequence ID" value="NZ_JAHZSS010000024.1"/>
</dbReference>
<dbReference type="Proteomes" id="UP001166251">
    <property type="component" value="Unassembled WGS sequence"/>
</dbReference>
<keyword evidence="1" id="KW-0732">Signal</keyword>
<evidence type="ECO:0000256" key="1">
    <source>
        <dbReference type="SAM" id="SignalP"/>
    </source>
</evidence>
<dbReference type="EMBL" id="JAHZSS010000024">
    <property type="protein sequence ID" value="MBW8192564.1"/>
    <property type="molecule type" value="Genomic_DNA"/>
</dbReference>
<proteinExistence type="predicted"/>
<comment type="caution">
    <text evidence="2">The sequence shown here is derived from an EMBL/GenBank/DDBJ whole genome shotgun (WGS) entry which is preliminary data.</text>
</comment>
<protein>
    <recommendedName>
        <fullName evidence="4">Zinc-regulated TonB-dependent outer membrane receptor</fullName>
    </recommendedName>
</protein>
<sequence>MRFIPTMLATAVATSIFSVAVTAQEQDAVQQQDKSLINISAILNAGFTSRDNDFEGIGALPVDGDHAGGPEDGFWLDHTELALSGAVDDMFYGKLTVVLEEHDDSTEVEIEEAFVQTMGMPYGLSVRAGRFLSNVGYLNSKHAHTDSFVDRPIAYRGLLGRHYYDDGVRLNWVAPTDIYVELGAEAFAGGQYPASSGDTVGSQVAYAKFGGDISDSTSWQAGLAWLRTDNDPNECSSHDHDEEEDHDEHEHEVVEFCDFDGDKDFYVADLVFKWAPGGNYKYESLTWQTEWIQADEDGRIAHEEHDEDHDDHEEEGEWEAFDAKNTGWYTSLVYQWSPNWSAGVRYSEIDVDAAYDEHEYKPKAYDAMIQYNHSHFSSLRLQFTRDESIDGEEDDVISLQYTMAIGDHGAHTF</sequence>
<organism evidence="2 3">
    <name type="scientific">Neiella holothuriorum</name>
    <dbReference type="NCBI Taxonomy" id="2870530"/>
    <lineage>
        <taxon>Bacteria</taxon>
        <taxon>Pseudomonadati</taxon>
        <taxon>Pseudomonadota</taxon>
        <taxon>Gammaproteobacteria</taxon>
        <taxon>Alteromonadales</taxon>
        <taxon>Echinimonadaceae</taxon>
        <taxon>Neiella</taxon>
    </lineage>
</organism>
<reference evidence="2" key="1">
    <citation type="submission" date="2021-07" db="EMBL/GenBank/DDBJ databases">
        <title>Neiella marina sp. nov., isolated from the intestinal content of sea cucumber Apostichopus japonicus.</title>
        <authorList>
            <person name="Bai X."/>
        </authorList>
    </citation>
    <scope>NUCLEOTIDE SEQUENCE</scope>
    <source>
        <strain evidence="2">126</strain>
    </source>
</reference>
<gene>
    <name evidence="2" type="ORF">K0504_16105</name>
</gene>
<feature type="chain" id="PRO_5046977338" description="Zinc-regulated TonB-dependent outer membrane receptor" evidence="1">
    <location>
        <begin position="24"/>
        <end position="413"/>
    </location>
</feature>